<protein>
    <submittedName>
        <fullName evidence="3">Uncharacterized protein</fullName>
    </submittedName>
</protein>
<feature type="compositionally biased region" description="Polar residues" evidence="2">
    <location>
        <begin position="1"/>
        <end position="25"/>
    </location>
</feature>
<feature type="region of interest" description="Disordered" evidence="2">
    <location>
        <begin position="156"/>
        <end position="223"/>
    </location>
</feature>
<evidence type="ECO:0000313" key="4">
    <source>
        <dbReference type="Proteomes" id="UP001454036"/>
    </source>
</evidence>
<feature type="compositionally biased region" description="Polar residues" evidence="2">
    <location>
        <begin position="156"/>
        <end position="175"/>
    </location>
</feature>
<evidence type="ECO:0000313" key="3">
    <source>
        <dbReference type="EMBL" id="GAA0151071.1"/>
    </source>
</evidence>
<evidence type="ECO:0000256" key="2">
    <source>
        <dbReference type="SAM" id="MobiDB-lite"/>
    </source>
</evidence>
<evidence type="ECO:0000256" key="1">
    <source>
        <dbReference type="SAM" id="Coils"/>
    </source>
</evidence>
<feature type="coiled-coil region" evidence="1">
    <location>
        <begin position="286"/>
        <end position="313"/>
    </location>
</feature>
<keyword evidence="4" id="KW-1185">Reference proteome</keyword>
<name>A0AAV3PK92_LITER</name>
<comment type="caution">
    <text evidence="3">The sequence shown here is derived from an EMBL/GenBank/DDBJ whole genome shotgun (WGS) entry which is preliminary data.</text>
</comment>
<dbReference type="AlphaFoldDB" id="A0AAV3PK92"/>
<dbReference type="Proteomes" id="UP001454036">
    <property type="component" value="Unassembled WGS sequence"/>
</dbReference>
<sequence length="445" mass="48583">MSSSPVELSSKHSGSQNYARDTPANQRLVDELHIANSVGPSSREGIEAASVTPQVAPAGSTPKKKTKKLLVKGVKIPISSKATPSVPSSGVKSKDKEAPILLAAKDTFLPNSVPLDRMKGKRPIAFKKLKVVKKGISSPLSSAGVAATQCSSPIATEPVSSIQPDLHRSSSSPSQAERRPARKRRSEGTALQGRHKRPRTSPEPEDLPKSGIPPPAFHEYDPLIAPSLDFENQRLLAQLPSEKEASLEEELAKPKEDYAKSQRISSSILTEKRKINKDYLGLHKRLEDLSAVRDAALAKIALARKEAEEVQALKDVAARHPKEIWDAVENYKESAELRETVLAAVEEFKEFEAAISATVERFKTSPEFVDTLGANAAFGAFSFVKEKCPELRSDFAEFHQDYKRSWFADLDLDASSTEEENEEDAPPAGDAPASSLLLFVYFPLL</sequence>
<keyword evidence="1" id="KW-0175">Coiled coil</keyword>
<reference evidence="3 4" key="1">
    <citation type="submission" date="2024-01" db="EMBL/GenBank/DDBJ databases">
        <title>The complete chloroplast genome sequence of Lithospermum erythrorhizon: insights into the phylogenetic relationship among Boraginaceae species and the maternal lineages of purple gromwells.</title>
        <authorList>
            <person name="Okada T."/>
            <person name="Watanabe K."/>
        </authorList>
    </citation>
    <scope>NUCLEOTIDE SEQUENCE [LARGE SCALE GENOMIC DNA]</scope>
</reference>
<gene>
    <name evidence="3" type="ORF">LIER_09868</name>
</gene>
<feature type="region of interest" description="Disordered" evidence="2">
    <location>
        <begin position="1"/>
        <end position="66"/>
    </location>
</feature>
<proteinExistence type="predicted"/>
<organism evidence="3 4">
    <name type="scientific">Lithospermum erythrorhizon</name>
    <name type="common">Purple gromwell</name>
    <name type="synonym">Lithospermum officinale var. erythrorhizon</name>
    <dbReference type="NCBI Taxonomy" id="34254"/>
    <lineage>
        <taxon>Eukaryota</taxon>
        <taxon>Viridiplantae</taxon>
        <taxon>Streptophyta</taxon>
        <taxon>Embryophyta</taxon>
        <taxon>Tracheophyta</taxon>
        <taxon>Spermatophyta</taxon>
        <taxon>Magnoliopsida</taxon>
        <taxon>eudicotyledons</taxon>
        <taxon>Gunneridae</taxon>
        <taxon>Pentapetalae</taxon>
        <taxon>asterids</taxon>
        <taxon>lamiids</taxon>
        <taxon>Boraginales</taxon>
        <taxon>Boraginaceae</taxon>
        <taxon>Boraginoideae</taxon>
        <taxon>Lithospermeae</taxon>
        <taxon>Lithospermum</taxon>
    </lineage>
</organism>
<dbReference type="EMBL" id="BAABME010001710">
    <property type="protein sequence ID" value="GAA0151071.1"/>
    <property type="molecule type" value="Genomic_DNA"/>
</dbReference>
<accession>A0AAV3PK92</accession>